<evidence type="ECO:0008006" key="4">
    <source>
        <dbReference type="Google" id="ProtNLM"/>
    </source>
</evidence>
<keyword evidence="1" id="KW-0732">Signal</keyword>
<sequence>MSVRSQVSSAVVAVVTLVGGSAAASSVNQNTAWTIHRPNAAATYRVVAYGDSIFAGYNGAPFSVARRAAPYVDGEYLSTKWNANIEIIRRTKSGARADDIYTNKIVAERSYMQASNTRVVMFEMCGNDYLQARSAFMQQTGTCNYFELDSALFNCTLQMERSMKAINTYATTAKVKIIANIYYPGFDADNVLTQCTDSSTGTRVNKRARFLPYLLRSNWRACNLAQQYGFKCADSFAEYMGADYDSNGDGQIDRDAIRYRSGESEDGYVNRLTALVSTLRDANVHLANSSTSYDYIQSDNTHPTYYGSSTIGINTSGNGSGSGASDFSDSQFLNGQNPVWNKSGHERMGWSISTFDPSTP</sequence>
<dbReference type="RefSeq" id="WP_043391147.1">
    <property type="nucleotide sequence ID" value="NZ_JPMI01000038.1"/>
</dbReference>
<dbReference type="GO" id="GO:0016788">
    <property type="term" value="F:hydrolase activity, acting on ester bonds"/>
    <property type="evidence" value="ECO:0007669"/>
    <property type="project" value="UniProtKB-ARBA"/>
</dbReference>
<proteinExistence type="predicted"/>
<protein>
    <recommendedName>
        <fullName evidence="4">SGNH hydrolase-type esterase domain-containing protein</fullName>
    </recommendedName>
</protein>
<name>A0A084SZB8_9BACT</name>
<accession>A0A084SZB8</accession>
<dbReference type="Gene3D" id="3.40.50.1110">
    <property type="entry name" value="SGNH hydrolase"/>
    <property type="match status" value="1"/>
</dbReference>
<comment type="caution">
    <text evidence="2">The sequence shown here is derived from an EMBL/GenBank/DDBJ whole genome shotgun (WGS) entry which is preliminary data.</text>
</comment>
<dbReference type="EMBL" id="JPMI01000038">
    <property type="protein sequence ID" value="KFA93803.1"/>
    <property type="molecule type" value="Genomic_DNA"/>
</dbReference>
<evidence type="ECO:0000313" key="3">
    <source>
        <dbReference type="Proteomes" id="UP000028547"/>
    </source>
</evidence>
<feature type="signal peptide" evidence="1">
    <location>
        <begin position="1"/>
        <end position="24"/>
    </location>
</feature>
<evidence type="ECO:0000256" key="1">
    <source>
        <dbReference type="SAM" id="SignalP"/>
    </source>
</evidence>
<dbReference type="AlphaFoldDB" id="A0A084SZB8"/>
<feature type="chain" id="PRO_5001782174" description="SGNH hydrolase-type esterase domain-containing protein" evidence="1">
    <location>
        <begin position="25"/>
        <end position="360"/>
    </location>
</feature>
<organism evidence="2 3">
    <name type="scientific">Archangium violaceum Cb vi76</name>
    <dbReference type="NCBI Taxonomy" id="1406225"/>
    <lineage>
        <taxon>Bacteria</taxon>
        <taxon>Pseudomonadati</taxon>
        <taxon>Myxococcota</taxon>
        <taxon>Myxococcia</taxon>
        <taxon>Myxococcales</taxon>
        <taxon>Cystobacterineae</taxon>
        <taxon>Archangiaceae</taxon>
        <taxon>Archangium</taxon>
    </lineage>
</organism>
<evidence type="ECO:0000313" key="2">
    <source>
        <dbReference type="EMBL" id="KFA93803.1"/>
    </source>
</evidence>
<dbReference type="Proteomes" id="UP000028547">
    <property type="component" value="Unassembled WGS sequence"/>
</dbReference>
<gene>
    <name evidence="2" type="ORF">Q664_06965</name>
</gene>
<dbReference type="SUPFAM" id="SSF52266">
    <property type="entry name" value="SGNH hydrolase"/>
    <property type="match status" value="1"/>
</dbReference>
<reference evidence="2 3" key="1">
    <citation type="submission" date="2014-07" db="EMBL/GenBank/DDBJ databases">
        <title>Draft Genome Sequence of Gephyronic Acid Producer, Cystobacter violaceus Strain Cb vi76.</title>
        <authorList>
            <person name="Stevens D.C."/>
            <person name="Young J."/>
            <person name="Carmichael R."/>
            <person name="Tan J."/>
            <person name="Taylor R.E."/>
        </authorList>
    </citation>
    <scope>NUCLEOTIDE SEQUENCE [LARGE SCALE GENOMIC DNA]</scope>
    <source>
        <strain evidence="2 3">Cb vi76</strain>
    </source>
</reference>
<dbReference type="InterPro" id="IPR036514">
    <property type="entry name" value="SGNH_hydro_sf"/>
</dbReference>